<evidence type="ECO:0000313" key="3">
    <source>
        <dbReference type="EMBL" id="KAF5405560.1"/>
    </source>
</evidence>
<dbReference type="InterPro" id="IPR056852">
    <property type="entry name" value="AK17A/B"/>
</dbReference>
<gene>
    <name evidence="3" type="ORF">PHET_00934</name>
</gene>
<evidence type="ECO:0000313" key="4">
    <source>
        <dbReference type="Proteomes" id="UP000748531"/>
    </source>
</evidence>
<organism evidence="3 4">
    <name type="scientific">Paragonimus heterotremus</name>
    <dbReference type="NCBI Taxonomy" id="100268"/>
    <lineage>
        <taxon>Eukaryota</taxon>
        <taxon>Metazoa</taxon>
        <taxon>Spiralia</taxon>
        <taxon>Lophotrochozoa</taxon>
        <taxon>Platyhelminthes</taxon>
        <taxon>Trematoda</taxon>
        <taxon>Digenea</taxon>
        <taxon>Plagiorchiida</taxon>
        <taxon>Troglotremata</taxon>
        <taxon>Troglotrematidae</taxon>
        <taxon>Paragonimus</taxon>
    </lineage>
</organism>
<keyword evidence="1" id="KW-0175">Coiled coil</keyword>
<dbReference type="PANTHER" id="PTHR12484">
    <property type="entry name" value="B-LYMPHOCYTE ANTIGEN-RELATED"/>
    <property type="match status" value="1"/>
</dbReference>
<evidence type="ECO:0000256" key="1">
    <source>
        <dbReference type="SAM" id="Coils"/>
    </source>
</evidence>
<dbReference type="Proteomes" id="UP000748531">
    <property type="component" value="Unassembled WGS sequence"/>
</dbReference>
<protein>
    <submittedName>
        <fullName evidence="3">A-kinase anchor protein 17A</fullName>
    </submittedName>
</protein>
<evidence type="ECO:0000256" key="2">
    <source>
        <dbReference type="SAM" id="MobiDB-lite"/>
    </source>
</evidence>
<reference evidence="3" key="1">
    <citation type="submission" date="2019-05" db="EMBL/GenBank/DDBJ databases">
        <title>Annotation for the trematode Paragonimus heterotremus.</title>
        <authorList>
            <person name="Choi Y.-J."/>
        </authorList>
    </citation>
    <scope>NUCLEOTIDE SEQUENCE</scope>
    <source>
        <strain evidence="3">LC</strain>
    </source>
</reference>
<feature type="region of interest" description="Disordered" evidence="2">
    <location>
        <begin position="551"/>
        <end position="572"/>
    </location>
</feature>
<name>A0A8J4T6A1_9TREM</name>
<dbReference type="PANTHER" id="PTHR12484:SF4">
    <property type="entry name" value="A-KINASE ANCHOR PROTEIN 17A"/>
    <property type="match status" value="1"/>
</dbReference>
<accession>A0A8J4T6A1</accession>
<keyword evidence="4" id="KW-1185">Reference proteome</keyword>
<sequence length="650" mass="72320">MEQGAQSSISGKDAELRTLAKSFGLYLKPVARIHLTVQLPTLHDSSGQAKSFTTWEIIEKLRQLCPSVLSPPTPIRIVRTTLEFVRLLVEVDCKSDVKRVVTSLDSQYIKLSGFPQNLHVRASEAPSDCPRRHDWEAFFRDAEDTDETKPGERPDTLVLSGLPVRWFSQSTRSSQSFPEHLDPSDTKLDRPVLAVVKAVFETFGVVRSVDIPMLDPVQNPSCLDWYLDEYCGIRTNHAVSAASAYEPPLGTTDQEAVGGFGKIGPDTISVVSDGTHSVSQVPMSVFNATLSSLDTESASKAKSVLTPLTFIAYVQYNDYTGFTKAMESLRGHKLVYAPQSPGPNAVLSEKTNTKLYFTAEIKIDFDRTKHLSKSSIQARQTERQRLVQLALRQRKEAKAQAEAEARQRRLIEDANRKAEERRQAEALAMEAEQMANCAARAERKKQRVGISALERCKREKDKLVKQKILLDERRRLLALRKVEAIRLITFLLTRIQARHDAIVAERRAIRLARAEQAALEAEAVAAMASASMVTVSKPRSTTDAAVHCPDLSGTAQTTKPPNSPLPSAADSNVAIVDDGQDRMLRQLLKKREEHLRMLLLKKHVGAIQRRSSNSPPHAAGRTGRSARSDRYRMITSPSLMVLTPSTMTKR</sequence>
<dbReference type="AlphaFoldDB" id="A0A8J4T6A1"/>
<comment type="caution">
    <text evidence="3">The sequence shown here is derived from an EMBL/GenBank/DDBJ whole genome shotgun (WGS) entry which is preliminary data.</text>
</comment>
<feature type="region of interest" description="Disordered" evidence="2">
    <location>
        <begin position="606"/>
        <end position="632"/>
    </location>
</feature>
<proteinExistence type="predicted"/>
<dbReference type="EMBL" id="LUCH01000285">
    <property type="protein sequence ID" value="KAF5405560.1"/>
    <property type="molecule type" value="Genomic_DNA"/>
</dbReference>
<dbReference type="OrthoDB" id="1918237at2759"/>
<feature type="coiled-coil region" evidence="1">
    <location>
        <begin position="387"/>
        <end position="473"/>
    </location>
</feature>
<dbReference type="Pfam" id="PF25015">
    <property type="entry name" value="RBD_AKAP-17A"/>
    <property type="match status" value="2"/>
</dbReference>